<dbReference type="Gene3D" id="3.40.630.190">
    <property type="entry name" value="LCP protein"/>
    <property type="match status" value="1"/>
</dbReference>
<dbReference type="Pfam" id="PF03816">
    <property type="entry name" value="LytR_cpsA_psr"/>
    <property type="match status" value="1"/>
</dbReference>
<proteinExistence type="inferred from homology"/>
<keyword evidence="2" id="KW-0472">Membrane</keyword>
<comment type="similarity">
    <text evidence="1">Belongs to the LytR/CpsA/Psr (LCP) family.</text>
</comment>
<protein>
    <submittedName>
        <fullName evidence="4">LCP family protein</fullName>
    </submittedName>
</protein>
<evidence type="ECO:0000256" key="2">
    <source>
        <dbReference type="SAM" id="Phobius"/>
    </source>
</evidence>
<organism evidence="4 5">
    <name type="scientific">candidate division WWE3 bacterium</name>
    <dbReference type="NCBI Taxonomy" id="2053526"/>
    <lineage>
        <taxon>Bacteria</taxon>
        <taxon>Katanobacteria</taxon>
    </lineage>
</organism>
<evidence type="ECO:0000313" key="5">
    <source>
        <dbReference type="Proteomes" id="UP000526033"/>
    </source>
</evidence>
<dbReference type="InterPro" id="IPR004474">
    <property type="entry name" value="LytR_CpsA_psr"/>
</dbReference>
<name>A0A7X9DK82_UNCKA</name>
<sequence>MTQKARNETKNGKSRILAIIVGVLVVGVASILLKDTLKNSFDPVSIAANMTSTELKETDGRTNVLVLGYDKRSMGTEGSQLTDTILVASIGKTDKDIVLISVPRDLWVKMPSGSHSKINAVYAYEGADGVKKVLEDVLGLPIHYHVLVTFDLFTQAIDILGGVDVNVETAFEDYEYPIEGMEASSCGRTEEQVKTMNEEGKSQLQIFPCRYQHIKFNQGVQPMDGETALKYARSRHGNNNEGTDFARARRQQRVITAIKDKALSIQTLINPGKLKELYDLYSKNIDTNIDLGTIQNFYVLSQQISFDKVVSVVLDDRSDADAGGLLYHPEDPEPYGGQYVLVPQTGDYSQIHAFVQRYLFGNK</sequence>
<evidence type="ECO:0000313" key="4">
    <source>
        <dbReference type="EMBL" id="NMB70016.1"/>
    </source>
</evidence>
<evidence type="ECO:0000259" key="3">
    <source>
        <dbReference type="Pfam" id="PF03816"/>
    </source>
</evidence>
<feature type="domain" description="Cell envelope-related transcriptional attenuator" evidence="3">
    <location>
        <begin position="82"/>
        <end position="262"/>
    </location>
</feature>
<dbReference type="InterPro" id="IPR050922">
    <property type="entry name" value="LytR/CpsA/Psr_CW_biosynth"/>
</dbReference>
<dbReference type="Proteomes" id="UP000526033">
    <property type="component" value="Unassembled WGS sequence"/>
</dbReference>
<comment type="caution">
    <text evidence="4">The sequence shown here is derived from an EMBL/GenBank/DDBJ whole genome shotgun (WGS) entry which is preliminary data.</text>
</comment>
<dbReference type="PANTHER" id="PTHR33392:SF6">
    <property type="entry name" value="POLYISOPRENYL-TEICHOIC ACID--PEPTIDOGLYCAN TEICHOIC ACID TRANSFERASE TAGU"/>
    <property type="match status" value="1"/>
</dbReference>
<dbReference type="EMBL" id="JAAZNL010000021">
    <property type="protein sequence ID" value="NMB70016.1"/>
    <property type="molecule type" value="Genomic_DNA"/>
</dbReference>
<evidence type="ECO:0000256" key="1">
    <source>
        <dbReference type="ARBA" id="ARBA00006068"/>
    </source>
</evidence>
<accession>A0A7X9DK82</accession>
<feature type="transmembrane region" description="Helical" evidence="2">
    <location>
        <begin position="16"/>
        <end position="33"/>
    </location>
</feature>
<keyword evidence="2" id="KW-1133">Transmembrane helix</keyword>
<gene>
    <name evidence="4" type="ORF">GYA27_02335</name>
</gene>
<dbReference type="NCBIfam" id="TIGR00350">
    <property type="entry name" value="lytR_cpsA_psr"/>
    <property type="match status" value="1"/>
</dbReference>
<keyword evidence="2" id="KW-0812">Transmembrane</keyword>
<reference evidence="4 5" key="1">
    <citation type="journal article" date="2020" name="Biotechnol. Biofuels">
        <title>New insights from the biogas microbiome by comprehensive genome-resolved metagenomics of nearly 1600 species originating from multiple anaerobic digesters.</title>
        <authorList>
            <person name="Campanaro S."/>
            <person name="Treu L."/>
            <person name="Rodriguez-R L.M."/>
            <person name="Kovalovszki A."/>
            <person name="Ziels R.M."/>
            <person name="Maus I."/>
            <person name="Zhu X."/>
            <person name="Kougias P.G."/>
            <person name="Basile A."/>
            <person name="Luo G."/>
            <person name="Schluter A."/>
            <person name="Konstantinidis K.T."/>
            <person name="Angelidaki I."/>
        </authorList>
    </citation>
    <scope>NUCLEOTIDE SEQUENCE [LARGE SCALE GENOMIC DNA]</scope>
    <source>
        <strain evidence="4">AS27yjCOA_165</strain>
    </source>
</reference>
<dbReference type="PANTHER" id="PTHR33392">
    <property type="entry name" value="POLYISOPRENYL-TEICHOIC ACID--PEPTIDOGLYCAN TEICHOIC ACID TRANSFERASE TAGU"/>
    <property type="match status" value="1"/>
</dbReference>
<dbReference type="AlphaFoldDB" id="A0A7X9DK82"/>